<evidence type="ECO:0000256" key="1">
    <source>
        <dbReference type="SAM" id="MobiDB-lite"/>
    </source>
</evidence>
<feature type="region of interest" description="Disordered" evidence="1">
    <location>
        <begin position="22"/>
        <end position="79"/>
    </location>
</feature>
<feature type="region of interest" description="Disordered" evidence="1">
    <location>
        <begin position="235"/>
        <end position="274"/>
    </location>
</feature>
<dbReference type="EMBL" id="JAPDRN010000125">
    <property type="protein sequence ID" value="KAJ9620353.1"/>
    <property type="molecule type" value="Genomic_DNA"/>
</dbReference>
<gene>
    <name evidence="2" type="ORF">H2204_012322</name>
</gene>
<evidence type="ECO:0000313" key="3">
    <source>
        <dbReference type="Proteomes" id="UP001172681"/>
    </source>
</evidence>
<sequence length="274" mass="30473">MASPSFYTSTYTSITGSYGLSSHPVNPGMAQGSRTQNSRVTIERGEPSTPPTSPVTALAVEDEDDNVDHANDDQDTQEYRTPATHMTAGEDTKSIEATEMTYSPVLDYAHRTPNRPSERRQFTLGRCCVCDAAGTIMTWPQCRTCHHNRYEWCGYGGDRADDTGEAMSTRERITRLNELSGELGLELEALAYEDALQSRQWLLGALWSSVIQLNRLLTDLERRLRQLSGGRETSYLASVEDEESDGEGVEGSEEGEEVEAWDESGRSMRVTRVL</sequence>
<proteinExistence type="predicted"/>
<organism evidence="2 3">
    <name type="scientific">Knufia peltigerae</name>
    <dbReference type="NCBI Taxonomy" id="1002370"/>
    <lineage>
        <taxon>Eukaryota</taxon>
        <taxon>Fungi</taxon>
        <taxon>Dikarya</taxon>
        <taxon>Ascomycota</taxon>
        <taxon>Pezizomycotina</taxon>
        <taxon>Eurotiomycetes</taxon>
        <taxon>Chaetothyriomycetidae</taxon>
        <taxon>Chaetothyriales</taxon>
        <taxon>Trichomeriaceae</taxon>
        <taxon>Knufia</taxon>
    </lineage>
</organism>
<dbReference type="Proteomes" id="UP001172681">
    <property type="component" value="Unassembled WGS sequence"/>
</dbReference>
<name>A0AA38XSM7_9EURO</name>
<reference evidence="2" key="1">
    <citation type="submission" date="2022-10" db="EMBL/GenBank/DDBJ databases">
        <title>Culturing micro-colonial fungi from biological soil crusts in the Mojave desert and describing Neophaeococcomyces mojavensis, and introducing the new genera and species Taxawa tesnikishii.</title>
        <authorList>
            <person name="Kurbessoian T."/>
            <person name="Stajich J.E."/>
        </authorList>
    </citation>
    <scope>NUCLEOTIDE SEQUENCE</scope>
    <source>
        <strain evidence="2">TK_35</strain>
    </source>
</reference>
<protein>
    <submittedName>
        <fullName evidence="2">Uncharacterized protein</fullName>
    </submittedName>
</protein>
<evidence type="ECO:0000313" key="2">
    <source>
        <dbReference type="EMBL" id="KAJ9620353.1"/>
    </source>
</evidence>
<feature type="compositionally biased region" description="Acidic residues" evidence="1">
    <location>
        <begin position="239"/>
        <end position="262"/>
    </location>
</feature>
<keyword evidence="3" id="KW-1185">Reference proteome</keyword>
<accession>A0AA38XSM7</accession>
<dbReference type="AlphaFoldDB" id="A0AA38XSM7"/>
<comment type="caution">
    <text evidence="2">The sequence shown here is derived from an EMBL/GenBank/DDBJ whole genome shotgun (WGS) entry which is preliminary data.</text>
</comment>